<sequence>MNLTKASANLFLSQIIFKICWIHPFIHWSKDLLRVKNLTSSQDRGVYLILWNSGKLQPYLEKLHQSLVYLKTSWNSLLSTGPYLSMRENSNMVLVPKYKKAKGQHKSMRSDLNLAKNVIKKFEHPVIQGKTMYSYFSGGSNEGGTWRSIGSAANTDGPATMIILGAVRYQGLLLHHQLLETMKKQHQLLKQSILILSWAMNLNHSRKKEMIQQAHMIKMELNLIS</sequence>
<reference evidence="1" key="1">
    <citation type="submission" date="2019-12" db="EMBL/GenBank/DDBJ databases">
        <title>Genome sequencing and annotation of Brassica cretica.</title>
        <authorList>
            <person name="Studholme D.J."/>
            <person name="Sarris P."/>
        </authorList>
    </citation>
    <scope>NUCLEOTIDE SEQUENCE</scope>
    <source>
        <strain evidence="1">PFS-109/04</strain>
        <tissue evidence="1">Leaf</tissue>
    </source>
</reference>
<dbReference type="EMBL" id="QGKX02001290">
    <property type="protein sequence ID" value="KAF3537658.1"/>
    <property type="molecule type" value="Genomic_DNA"/>
</dbReference>
<accession>A0A8S9QG93</accession>
<dbReference type="Proteomes" id="UP000712600">
    <property type="component" value="Unassembled WGS sequence"/>
</dbReference>
<protein>
    <submittedName>
        <fullName evidence="1">Uncharacterized protein</fullName>
    </submittedName>
</protein>
<evidence type="ECO:0000313" key="1">
    <source>
        <dbReference type="EMBL" id="KAF3537658.1"/>
    </source>
</evidence>
<name>A0A8S9QG93_BRACR</name>
<dbReference type="AlphaFoldDB" id="A0A8S9QG93"/>
<comment type="caution">
    <text evidence="1">The sequence shown here is derived from an EMBL/GenBank/DDBJ whole genome shotgun (WGS) entry which is preliminary data.</text>
</comment>
<proteinExistence type="predicted"/>
<evidence type="ECO:0000313" key="2">
    <source>
        <dbReference type="Proteomes" id="UP000712600"/>
    </source>
</evidence>
<gene>
    <name evidence="1" type="ORF">F2Q69_00025095</name>
</gene>
<organism evidence="1 2">
    <name type="scientific">Brassica cretica</name>
    <name type="common">Mustard</name>
    <dbReference type="NCBI Taxonomy" id="69181"/>
    <lineage>
        <taxon>Eukaryota</taxon>
        <taxon>Viridiplantae</taxon>
        <taxon>Streptophyta</taxon>
        <taxon>Embryophyta</taxon>
        <taxon>Tracheophyta</taxon>
        <taxon>Spermatophyta</taxon>
        <taxon>Magnoliopsida</taxon>
        <taxon>eudicotyledons</taxon>
        <taxon>Gunneridae</taxon>
        <taxon>Pentapetalae</taxon>
        <taxon>rosids</taxon>
        <taxon>malvids</taxon>
        <taxon>Brassicales</taxon>
        <taxon>Brassicaceae</taxon>
        <taxon>Brassiceae</taxon>
        <taxon>Brassica</taxon>
    </lineage>
</organism>